<comment type="caution">
    <text evidence="2">The sequence shown here is derived from an EMBL/GenBank/DDBJ whole genome shotgun (WGS) entry which is preliminary data.</text>
</comment>
<feature type="region of interest" description="Disordered" evidence="1">
    <location>
        <begin position="13"/>
        <end position="46"/>
    </location>
</feature>
<gene>
    <name evidence="2" type="ORF">HJG63_011593</name>
</gene>
<evidence type="ECO:0000313" key="3">
    <source>
        <dbReference type="Proteomes" id="UP000593571"/>
    </source>
</evidence>
<keyword evidence="3" id="KW-1185">Reference proteome</keyword>
<feature type="region of interest" description="Disordered" evidence="1">
    <location>
        <begin position="395"/>
        <end position="431"/>
    </location>
</feature>
<dbReference type="EMBL" id="JACASE010000006">
    <property type="protein sequence ID" value="KAF6456966.1"/>
    <property type="molecule type" value="Genomic_DNA"/>
</dbReference>
<name>A0A7J8GAL0_ROUAE</name>
<feature type="compositionally biased region" description="Basic and acidic residues" evidence="1">
    <location>
        <begin position="72"/>
        <end position="82"/>
    </location>
</feature>
<accession>A0A7J8GAL0</accession>
<feature type="compositionally biased region" description="Basic residues" evidence="1">
    <location>
        <begin position="250"/>
        <end position="261"/>
    </location>
</feature>
<evidence type="ECO:0000313" key="2">
    <source>
        <dbReference type="EMBL" id="KAF6456966.1"/>
    </source>
</evidence>
<evidence type="ECO:0000256" key="1">
    <source>
        <dbReference type="SAM" id="MobiDB-lite"/>
    </source>
</evidence>
<organism evidence="2 3">
    <name type="scientific">Rousettus aegyptiacus</name>
    <name type="common">Egyptian fruit bat</name>
    <name type="synonym">Pteropus aegyptiacus</name>
    <dbReference type="NCBI Taxonomy" id="9407"/>
    <lineage>
        <taxon>Eukaryota</taxon>
        <taxon>Metazoa</taxon>
        <taxon>Chordata</taxon>
        <taxon>Craniata</taxon>
        <taxon>Vertebrata</taxon>
        <taxon>Euteleostomi</taxon>
        <taxon>Mammalia</taxon>
        <taxon>Eutheria</taxon>
        <taxon>Laurasiatheria</taxon>
        <taxon>Chiroptera</taxon>
        <taxon>Yinpterochiroptera</taxon>
        <taxon>Pteropodoidea</taxon>
        <taxon>Pteropodidae</taxon>
        <taxon>Rousettinae</taxon>
        <taxon>Rousettus</taxon>
    </lineage>
</organism>
<sequence>MFKLPELRPYELRGAGHAQSPHLTGRALPGSARGSPSSGTLGGWREWRGRTWARARMTGQHLHGRGHGSLARQKEAPRRPRSSDATAGCPKPQMSRGQGGRPGRLLGKRQASPHRSASGAQRLTNKDGQPMSLEPLPWCSAQGPGLSPRPQAPMPHGPEAGSLLGLAPRTSPLWCSAGASRTRPRPLDQGPLDSAAGQRCQNRPCSLCCPTAGSGQGSLGGHTELQDEAPGSPPASALPSFLGRSEPRHSSVHSRQVRRYQRPVSCDQTLPGALDAASATRDTDGTGLWKCGAGDPQGPGAWAQPPGRQAARCEPSVTRDTAFQPRALFTPNWGRLALGAAPNLTLPTRVLRVPAGEATWGVSSGEISGWRGVCRSHMGGGAHYPANRMESLWVGTGAPGRPGHPNTEQPELLDRGGRPLLPLPCPRRYAR</sequence>
<protein>
    <submittedName>
        <fullName evidence="2">Uncharacterized protein</fullName>
    </submittedName>
</protein>
<reference evidence="2 3" key="1">
    <citation type="journal article" date="2020" name="Nature">
        <title>Six reference-quality genomes reveal evolution of bat adaptations.</title>
        <authorList>
            <person name="Jebb D."/>
            <person name="Huang Z."/>
            <person name="Pippel M."/>
            <person name="Hughes G.M."/>
            <person name="Lavrichenko K."/>
            <person name="Devanna P."/>
            <person name="Winkler S."/>
            <person name="Jermiin L.S."/>
            <person name="Skirmuntt E.C."/>
            <person name="Katzourakis A."/>
            <person name="Burkitt-Gray L."/>
            <person name="Ray D.A."/>
            <person name="Sullivan K.A.M."/>
            <person name="Roscito J.G."/>
            <person name="Kirilenko B.M."/>
            <person name="Davalos L.M."/>
            <person name="Corthals A.P."/>
            <person name="Power M.L."/>
            <person name="Jones G."/>
            <person name="Ransome R.D."/>
            <person name="Dechmann D.K.N."/>
            <person name="Locatelli A.G."/>
            <person name="Puechmaille S.J."/>
            <person name="Fedrigo O."/>
            <person name="Jarvis E.D."/>
            <person name="Hiller M."/>
            <person name="Vernes S.C."/>
            <person name="Myers E.W."/>
            <person name="Teeling E.C."/>
        </authorList>
    </citation>
    <scope>NUCLEOTIDE SEQUENCE [LARGE SCALE GENOMIC DNA]</scope>
    <source>
        <strain evidence="2">MRouAeg1</strain>
        <tissue evidence="2">Muscle</tissue>
    </source>
</reference>
<proteinExistence type="predicted"/>
<feature type="region of interest" description="Disordered" evidence="1">
    <location>
        <begin position="58"/>
        <end position="196"/>
    </location>
</feature>
<dbReference type="Proteomes" id="UP000593571">
    <property type="component" value="Unassembled WGS sequence"/>
</dbReference>
<feature type="region of interest" description="Disordered" evidence="1">
    <location>
        <begin position="216"/>
        <end position="287"/>
    </location>
</feature>
<dbReference type="AlphaFoldDB" id="A0A7J8GAL0"/>
<feature type="compositionally biased region" description="Polar residues" evidence="1">
    <location>
        <begin position="113"/>
        <end position="127"/>
    </location>
</feature>